<feature type="non-terminal residue" evidence="3">
    <location>
        <position position="125"/>
    </location>
</feature>
<keyword evidence="1" id="KW-0677">Repeat</keyword>
<sequence length="125" mass="13876">DPTSSRILWLDGLVGTGTTTIAFSLSERLSKAEHLGASYFYSSFYKESAEVRNVVPTLALSLASRLPSYRRALMESLKRDRQAGLRNISTQFSKLLDTPLRESAREMTARTFIPVLVIDGLDACC</sequence>
<reference evidence="3 4" key="1">
    <citation type="journal article" date="2019" name="Nat. Ecol. Evol.">
        <title>Megaphylogeny resolves global patterns of mushroom evolution.</title>
        <authorList>
            <person name="Varga T."/>
            <person name="Krizsan K."/>
            <person name="Foldi C."/>
            <person name="Dima B."/>
            <person name="Sanchez-Garcia M."/>
            <person name="Sanchez-Ramirez S."/>
            <person name="Szollosi G.J."/>
            <person name="Szarkandi J.G."/>
            <person name="Papp V."/>
            <person name="Albert L."/>
            <person name="Andreopoulos W."/>
            <person name="Angelini C."/>
            <person name="Antonin V."/>
            <person name="Barry K.W."/>
            <person name="Bougher N.L."/>
            <person name="Buchanan P."/>
            <person name="Buyck B."/>
            <person name="Bense V."/>
            <person name="Catcheside P."/>
            <person name="Chovatia M."/>
            <person name="Cooper J."/>
            <person name="Damon W."/>
            <person name="Desjardin D."/>
            <person name="Finy P."/>
            <person name="Geml J."/>
            <person name="Haridas S."/>
            <person name="Hughes K."/>
            <person name="Justo A."/>
            <person name="Karasinski D."/>
            <person name="Kautmanova I."/>
            <person name="Kiss B."/>
            <person name="Kocsube S."/>
            <person name="Kotiranta H."/>
            <person name="LaButti K.M."/>
            <person name="Lechner B.E."/>
            <person name="Liimatainen K."/>
            <person name="Lipzen A."/>
            <person name="Lukacs Z."/>
            <person name="Mihaltcheva S."/>
            <person name="Morgado L.N."/>
            <person name="Niskanen T."/>
            <person name="Noordeloos M.E."/>
            <person name="Ohm R.A."/>
            <person name="Ortiz-Santana B."/>
            <person name="Ovrebo C."/>
            <person name="Racz N."/>
            <person name="Riley R."/>
            <person name="Savchenko A."/>
            <person name="Shiryaev A."/>
            <person name="Soop K."/>
            <person name="Spirin V."/>
            <person name="Szebenyi C."/>
            <person name="Tomsovsky M."/>
            <person name="Tulloss R.E."/>
            <person name="Uehling J."/>
            <person name="Grigoriev I.V."/>
            <person name="Vagvolgyi C."/>
            <person name="Papp T."/>
            <person name="Martin F.M."/>
            <person name="Miettinen O."/>
            <person name="Hibbett D.S."/>
            <person name="Nagy L.G."/>
        </authorList>
    </citation>
    <scope>NUCLEOTIDE SEQUENCE [LARGE SCALE GENOMIC DNA]</scope>
    <source>
        <strain evidence="3 4">CBS 309.79</strain>
    </source>
</reference>
<dbReference type="Pfam" id="PF24883">
    <property type="entry name" value="NPHP3_N"/>
    <property type="match status" value="1"/>
</dbReference>
<feature type="domain" description="Nephrocystin 3-like N-terminal" evidence="2">
    <location>
        <begin position="2"/>
        <end position="124"/>
    </location>
</feature>
<proteinExistence type="predicted"/>
<dbReference type="SUPFAM" id="SSF52540">
    <property type="entry name" value="P-loop containing nucleoside triphosphate hydrolases"/>
    <property type="match status" value="1"/>
</dbReference>
<feature type="non-terminal residue" evidence="3">
    <location>
        <position position="1"/>
    </location>
</feature>
<evidence type="ECO:0000256" key="1">
    <source>
        <dbReference type="ARBA" id="ARBA00022737"/>
    </source>
</evidence>
<evidence type="ECO:0000259" key="2">
    <source>
        <dbReference type="Pfam" id="PF24883"/>
    </source>
</evidence>
<dbReference type="EMBL" id="ML178829">
    <property type="protein sequence ID" value="TFL00421.1"/>
    <property type="molecule type" value="Genomic_DNA"/>
</dbReference>
<keyword evidence="4" id="KW-1185">Reference proteome</keyword>
<name>A0A5C3QIY2_9AGAR</name>
<gene>
    <name evidence="3" type="ORF">BDV98DRAFT_482884</name>
</gene>
<dbReference type="OrthoDB" id="3027122at2759"/>
<evidence type="ECO:0000313" key="4">
    <source>
        <dbReference type="Proteomes" id="UP000305067"/>
    </source>
</evidence>
<evidence type="ECO:0000313" key="3">
    <source>
        <dbReference type="EMBL" id="TFL00421.1"/>
    </source>
</evidence>
<organism evidence="3 4">
    <name type="scientific">Pterulicium gracile</name>
    <dbReference type="NCBI Taxonomy" id="1884261"/>
    <lineage>
        <taxon>Eukaryota</taxon>
        <taxon>Fungi</taxon>
        <taxon>Dikarya</taxon>
        <taxon>Basidiomycota</taxon>
        <taxon>Agaricomycotina</taxon>
        <taxon>Agaricomycetes</taxon>
        <taxon>Agaricomycetidae</taxon>
        <taxon>Agaricales</taxon>
        <taxon>Pleurotineae</taxon>
        <taxon>Pterulaceae</taxon>
        <taxon>Pterulicium</taxon>
    </lineage>
</organism>
<dbReference type="Gene3D" id="3.40.50.300">
    <property type="entry name" value="P-loop containing nucleotide triphosphate hydrolases"/>
    <property type="match status" value="1"/>
</dbReference>
<dbReference type="Proteomes" id="UP000305067">
    <property type="component" value="Unassembled WGS sequence"/>
</dbReference>
<accession>A0A5C3QIY2</accession>
<dbReference type="InterPro" id="IPR027417">
    <property type="entry name" value="P-loop_NTPase"/>
</dbReference>
<protein>
    <recommendedName>
        <fullName evidence="2">Nephrocystin 3-like N-terminal domain-containing protein</fullName>
    </recommendedName>
</protein>
<dbReference type="AlphaFoldDB" id="A0A5C3QIY2"/>
<dbReference type="STRING" id="1884261.A0A5C3QIY2"/>
<dbReference type="InterPro" id="IPR056884">
    <property type="entry name" value="NPHP3-like_N"/>
</dbReference>